<dbReference type="Proteomes" id="UP000597138">
    <property type="component" value="Unassembled WGS sequence"/>
</dbReference>
<dbReference type="InterPro" id="IPR036291">
    <property type="entry name" value="NAD(P)-bd_dom_sf"/>
</dbReference>
<keyword evidence="6" id="KW-1185">Reference proteome</keyword>
<name>A0ABQ1S640_9BURK</name>
<gene>
    <name evidence="5" type="ORF">GCM10010985_53270</name>
</gene>
<keyword evidence="2" id="KW-0560">Oxidoreductase</keyword>
<dbReference type="PANTHER" id="PTHR22604">
    <property type="entry name" value="OXIDOREDUCTASES"/>
    <property type="match status" value="1"/>
</dbReference>
<dbReference type="SUPFAM" id="SSF51735">
    <property type="entry name" value="NAD(P)-binding Rossmann-fold domains"/>
    <property type="match status" value="1"/>
</dbReference>
<dbReference type="InterPro" id="IPR050984">
    <property type="entry name" value="Gfo/Idh/MocA_domain"/>
</dbReference>
<dbReference type="Pfam" id="PF22725">
    <property type="entry name" value="GFO_IDH_MocA_C3"/>
    <property type="match status" value="1"/>
</dbReference>
<comment type="caution">
    <text evidence="5">The sequence shown here is derived from an EMBL/GenBank/DDBJ whole genome shotgun (WGS) entry which is preliminary data.</text>
</comment>
<dbReference type="InterPro" id="IPR000683">
    <property type="entry name" value="Gfo/Idh/MocA-like_OxRdtase_N"/>
</dbReference>
<evidence type="ECO:0000259" key="4">
    <source>
        <dbReference type="Pfam" id="PF22725"/>
    </source>
</evidence>
<sequence length="352" mass="38573">MCFLRRVFRHNAPHDEHNAEARLTHTNTNLETVRWGIVGAGRIAQRFAGSLQHVEGATLAGVWSRRPEPARALAEPFGARAFENFDALLDNIDALYIATMQDSHPHYALRAFEAGKPVLCEKPAAVNARTLQRMIDAARASKLLFMEAMKPPFYPLYRRLKTHLQSDPIGDIGLVRAGCSMANVPSDHPSFSLDAGGGALLDIGIYEAFLAVDWLGEAIDVQTIGRVGATGVDVFASLNVRHERGISQTFCGLDMQGRGDALIGGTLGTVTIHENWWNPARATIVYTDGRTVELDEPFTGGGLNYETAHFCELLRAGATESPVMPHATSMRMMAIMDAARRDLGVRFPFETD</sequence>
<reference evidence="6" key="1">
    <citation type="journal article" date="2019" name="Int. J. Syst. Evol. Microbiol.">
        <title>The Global Catalogue of Microorganisms (GCM) 10K type strain sequencing project: providing services to taxonomists for standard genome sequencing and annotation.</title>
        <authorList>
            <consortium name="The Broad Institute Genomics Platform"/>
            <consortium name="The Broad Institute Genome Sequencing Center for Infectious Disease"/>
            <person name="Wu L."/>
            <person name="Ma J."/>
        </authorList>
    </citation>
    <scope>NUCLEOTIDE SEQUENCE [LARGE SCALE GENOMIC DNA]</scope>
    <source>
        <strain evidence="6">CGMCC 1.11013</strain>
    </source>
</reference>
<evidence type="ECO:0000256" key="1">
    <source>
        <dbReference type="ARBA" id="ARBA00010928"/>
    </source>
</evidence>
<feature type="domain" description="Gfo/Idh/MocA-like oxidoreductase N-terminal" evidence="3">
    <location>
        <begin position="33"/>
        <end position="146"/>
    </location>
</feature>
<evidence type="ECO:0000256" key="2">
    <source>
        <dbReference type="ARBA" id="ARBA00023002"/>
    </source>
</evidence>
<accession>A0ABQ1S640</accession>
<proteinExistence type="inferred from homology"/>
<comment type="similarity">
    <text evidence="1">Belongs to the Gfo/Idh/MocA family.</text>
</comment>
<evidence type="ECO:0000313" key="6">
    <source>
        <dbReference type="Proteomes" id="UP000597138"/>
    </source>
</evidence>
<evidence type="ECO:0000259" key="3">
    <source>
        <dbReference type="Pfam" id="PF01408"/>
    </source>
</evidence>
<dbReference type="Pfam" id="PF01408">
    <property type="entry name" value="GFO_IDH_MocA"/>
    <property type="match status" value="1"/>
</dbReference>
<dbReference type="InterPro" id="IPR055170">
    <property type="entry name" value="GFO_IDH_MocA-like_dom"/>
</dbReference>
<dbReference type="Gene3D" id="3.30.360.10">
    <property type="entry name" value="Dihydrodipicolinate Reductase, domain 2"/>
    <property type="match status" value="1"/>
</dbReference>
<evidence type="ECO:0000313" key="5">
    <source>
        <dbReference type="EMBL" id="GGD91918.1"/>
    </source>
</evidence>
<feature type="domain" description="GFO/IDH/MocA-like oxidoreductase" evidence="4">
    <location>
        <begin position="157"/>
        <end position="269"/>
    </location>
</feature>
<dbReference type="Gene3D" id="3.40.50.720">
    <property type="entry name" value="NAD(P)-binding Rossmann-like Domain"/>
    <property type="match status" value="1"/>
</dbReference>
<dbReference type="EMBL" id="BMEG01000012">
    <property type="protein sequence ID" value="GGD91918.1"/>
    <property type="molecule type" value="Genomic_DNA"/>
</dbReference>
<dbReference type="RefSeq" id="WP_371875876.1">
    <property type="nucleotide sequence ID" value="NZ_BMEG01000012.1"/>
</dbReference>
<dbReference type="PANTHER" id="PTHR22604:SF105">
    <property type="entry name" value="TRANS-1,2-DIHYDROBENZENE-1,2-DIOL DEHYDROGENASE"/>
    <property type="match status" value="1"/>
</dbReference>
<dbReference type="SUPFAM" id="SSF55347">
    <property type="entry name" value="Glyceraldehyde-3-phosphate dehydrogenase-like, C-terminal domain"/>
    <property type="match status" value="1"/>
</dbReference>
<protein>
    <submittedName>
        <fullName evidence="5">Oxidoreductase</fullName>
    </submittedName>
</protein>
<organism evidence="5 6">
    <name type="scientific">Caballeronia grimmiae</name>
    <dbReference type="NCBI Taxonomy" id="1071679"/>
    <lineage>
        <taxon>Bacteria</taxon>
        <taxon>Pseudomonadati</taxon>
        <taxon>Pseudomonadota</taxon>
        <taxon>Betaproteobacteria</taxon>
        <taxon>Burkholderiales</taxon>
        <taxon>Burkholderiaceae</taxon>
        <taxon>Caballeronia</taxon>
    </lineage>
</organism>